<comment type="caution">
    <text evidence="6">The sequence shown here is derived from an EMBL/GenBank/DDBJ whole genome shotgun (WGS) entry which is preliminary data.</text>
</comment>
<evidence type="ECO:0000313" key="7">
    <source>
        <dbReference type="Proteomes" id="UP001519921"/>
    </source>
</evidence>
<gene>
    <name evidence="6" type="ORF">KYD98_04400</name>
</gene>
<keyword evidence="2" id="KW-0805">Transcription regulation</keyword>
<evidence type="ECO:0000256" key="1">
    <source>
        <dbReference type="ARBA" id="ARBA00022491"/>
    </source>
</evidence>
<protein>
    <submittedName>
        <fullName evidence="6">LacI family transcriptional regulator</fullName>
    </submittedName>
</protein>
<dbReference type="Pfam" id="PF00532">
    <property type="entry name" value="Peripla_BP_1"/>
    <property type="match status" value="1"/>
</dbReference>
<dbReference type="InterPro" id="IPR010982">
    <property type="entry name" value="Lambda_DNA-bd_dom_sf"/>
</dbReference>
<dbReference type="PANTHER" id="PTHR30146">
    <property type="entry name" value="LACI-RELATED TRANSCRIPTIONAL REPRESSOR"/>
    <property type="match status" value="1"/>
</dbReference>
<dbReference type="CDD" id="cd06267">
    <property type="entry name" value="PBP1_LacI_sugar_binding-like"/>
    <property type="match status" value="1"/>
</dbReference>
<dbReference type="InterPro" id="IPR001761">
    <property type="entry name" value="Peripla_BP/Lac1_sug-bd_dom"/>
</dbReference>
<dbReference type="InterPro" id="IPR000843">
    <property type="entry name" value="HTH_LacI"/>
</dbReference>
<name>A0ABS7AKZ5_9CLOT</name>
<keyword evidence="3" id="KW-0238">DNA-binding</keyword>
<dbReference type="RefSeq" id="WP_219778369.1">
    <property type="nucleotide sequence ID" value="NZ_JAHXPT010000002.1"/>
</dbReference>
<accession>A0ABS7AKZ5</accession>
<dbReference type="EMBL" id="JAHXPT010000002">
    <property type="protein sequence ID" value="MBW6409323.1"/>
    <property type="molecule type" value="Genomic_DNA"/>
</dbReference>
<dbReference type="SMART" id="SM00354">
    <property type="entry name" value="HTH_LACI"/>
    <property type="match status" value="1"/>
</dbReference>
<dbReference type="InterPro" id="IPR028082">
    <property type="entry name" value="Peripla_BP_I"/>
</dbReference>
<dbReference type="Gene3D" id="1.10.260.40">
    <property type="entry name" value="lambda repressor-like DNA-binding domains"/>
    <property type="match status" value="1"/>
</dbReference>
<evidence type="ECO:0000259" key="5">
    <source>
        <dbReference type="PROSITE" id="PS50932"/>
    </source>
</evidence>
<dbReference type="PROSITE" id="PS50932">
    <property type="entry name" value="HTH_LACI_2"/>
    <property type="match status" value="1"/>
</dbReference>
<dbReference type="Proteomes" id="UP001519921">
    <property type="component" value="Unassembled WGS sequence"/>
</dbReference>
<proteinExistence type="predicted"/>
<dbReference type="CDD" id="cd01392">
    <property type="entry name" value="HTH_LacI"/>
    <property type="match status" value="1"/>
</dbReference>
<dbReference type="PANTHER" id="PTHR30146:SF148">
    <property type="entry name" value="HTH-TYPE TRANSCRIPTIONAL REPRESSOR PURR-RELATED"/>
    <property type="match status" value="1"/>
</dbReference>
<evidence type="ECO:0000256" key="4">
    <source>
        <dbReference type="ARBA" id="ARBA00023163"/>
    </source>
</evidence>
<dbReference type="SUPFAM" id="SSF53822">
    <property type="entry name" value="Periplasmic binding protein-like I"/>
    <property type="match status" value="1"/>
</dbReference>
<evidence type="ECO:0000313" key="6">
    <source>
        <dbReference type="EMBL" id="MBW6409323.1"/>
    </source>
</evidence>
<keyword evidence="1" id="KW-0678">Repressor</keyword>
<dbReference type="Pfam" id="PF00356">
    <property type="entry name" value="LacI"/>
    <property type="match status" value="1"/>
</dbReference>
<sequence>MGVTISDIAKRAKVSSTTVSRVLNDSGYVKEETRLKVMKAIKEMNYTPSAIARSLSKSETNTIGVIVPDITNSYFGEIIKGISEIAEHNNLNIVLFNTDNSLEKELKAMKSAKEQRIEGIIMTPGFGEGRFNSDYVKIINNLNIPIVLVSADIKFINLNGVFVDNIKGGFDATNLLIKEGHTKIGILTGLLSSDPVIDRLAGYKKALQENNIEVLEEYIFNGEFKFSKSFEITKEILKMKNPPTALVVCSNMMTMGVVRALTESNKKIPQDLSIIGFDKLQYLDMVGLNITYIEDSPIKLGQSSMEMLCNIINDKSKHSIRRITIAPKIICKGSEKKNRQNV</sequence>
<evidence type="ECO:0000256" key="2">
    <source>
        <dbReference type="ARBA" id="ARBA00023015"/>
    </source>
</evidence>
<dbReference type="SUPFAM" id="SSF47413">
    <property type="entry name" value="lambda repressor-like DNA-binding domains"/>
    <property type="match status" value="1"/>
</dbReference>
<organism evidence="6 7">
    <name type="scientific">Clostridium weizhouense</name>
    <dbReference type="NCBI Taxonomy" id="2859781"/>
    <lineage>
        <taxon>Bacteria</taxon>
        <taxon>Bacillati</taxon>
        <taxon>Bacillota</taxon>
        <taxon>Clostridia</taxon>
        <taxon>Eubacteriales</taxon>
        <taxon>Clostridiaceae</taxon>
        <taxon>Clostridium</taxon>
    </lineage>
</organism>
<evidence type="ECO:0000256" key="3">
    <source>
        <dbReference type="ARBA" id="ARBA00023125"/>
    </source>
</evidence>
<dbReference type="PRINTS" id="PR00036">
    <property type="entry name" value="HTHLACI"/>
</dbReference>
<dbReference type="PROSITE" id="PS00356">
    <property type="entry name" value="HTH_LACI_1"/>
    <property type="match status" value="1"/>
</dbReference>
<dbReference type="Gene3D" id="3.40.50.2300">
    <property type="match status" value="2"/>
</dbReference>
<reference evidence="6 7" key="1">
    <citation type="submission" date="2021-07" db="EMBL/GenBank/DDBJ databases">
        <title>Clostridium weizhouense sp. nov., an anaerobic bacterium isolated from activated sludge of Petroleum wastewater.</title>
        <authorList>
            <person name="Li Q."/>
        </authorList>
    </citation>
    <scope>NUCLEOTIDE SEQUENCE [LARGE SCALE GENOMIC DNA]</scope>
    <source>
        <strain evidence="6 7">YB-6</strain>
    </source>
</reference>
<keyword evidence="4" id="KW-0804">Transcription</keyword>
<feature type="domain" description="HTH lacI-type" evidence="5">
    <location>
        <begin position="3"/>
        <end position="57"/>
    </location>
</feature>
<keyword evidence="7" id="KW-1185">Reference proteome</keyword>